<feature type="compositionally biased region" description="Acidic residues" evidence="8">
    <location>
        <begin position="566"/>
        <end position="575"/>
    </location>
</feature>
<feature type="compositionally biased region" description="Basic and acidic residues" evidence="8">
    <location>
        <begin position="907"/>
        <end position="920"/>
    </location>
</feature>
<keyword evidence="4" id="KW-0408">Iron</keyword>
<dbReference type="Gene3D" id="3.40.50.150">
    <property type="entry name" value="Vaccinia Virus protein VP39"/>
    <property type="match status" value="1"/>
</dbReference>
<evidence type="ECO:0000256" key="7">
    <source>
        <dbReference type="ARBA" id="ARBA00045681"/>
    </source>
</evidence>
<feature type="region of interest" description="Disordered" evidence="8">
    <location>
        <begin position="978"/>
        <end position="997"/>
    </location>
</feature>
<dbReference type="InterPro" id="IPR052571">
    <property type="entry name" value="Mt_RNA_Methyltransferase"/>
</dbReference>
<evidence type="ECO:0000256" key="8">
    <source>
        <dbReference type="SAM" id="MobiDB-lite"/>
    </source>
</evidence>
<dbReference type="SUPFAM" id="SSF53335">
    <property type="entry name" value="S-adenosyl-L-methionine-dependent methyltransferases"/>
    <property type="match status" value="1"/>
</dbReference>
<keyword evidence="2" id="KW-0479">Metal-binding</keyword>
<feature type="region of interest" description="Disordered" evidence="8">
    <location>
        <begin position="907"/>
        <end position="959"/>
    </location>
</feature>
<evidence type="ECO:0000256" key="3">
    <source>
        <dbReference type="ARBA" id="ARBA00022946"/>
    </source>
</evidence>
<gene>
    <name evidence="9" type="primary">RSM22</name>
    <name evidence="9" type="ORF">TWF730_001484</name>
</gene>
<reference evidence="9 10" key="1">
    <citation type="submission" date="2019-10" db="EMBL/GenBank/DDBJ databases">
        <authorList>
            <person name="Palmer J.M."/>
        </authorList>
    </citation>
    <scope>NUCLEOTIDE SEQUENCE [LARGE SCALE GENOMIC DNA]</scope>
    <source>
        <strain evidence="9 10">TWF730</strain>
    </source>
</reference>
<keyword evidence="10" id="KW-1185">Reference proteome</keyword>
<keyword evidence="9" id="KW-0687">Ribonucleoprotein</keyword>
<dbReference type="GO" id="GO:0046872">
    <property type="term" value="F:metal ion binding"/>
    <property type="evidence" value="ECO:0007669"/>
    <property type="project" value="UniProtKB-KW"/>
</dbReference>
<evidence type="ECO:0000313" key="10">
    <source>
        <dbReference type="Proteomes" id="UP001373714"/>
    </source>
</evidence>
<comment type="caution">
    <text evidence="9">The sequence shown here is derived from an EMBL/GenBank/DDBJ whole genome shotgun (WGS) entry which is preliminary data.</text>
</comment>
<accession>A0AAV9UIQ0</accession>
<organism evidence="9 10">
    <name type="scientific">Orbilia blumenaviensis</name>
    <dbReference type="NCBI Taxonomy" id="1796055"/>
    <lineage>
        <taxon>Eukaryota</taxon>
        <taxon>Fungi</taxon>
        <taxon>Dikarya</taxon>
        <taxon>Ascomycota</taxon>
        <taxon>Pezizomycotina</taxon>
        <taxon>Orbiliomycetes</taxon>
        <taxon>Orbiliales</taxon>
        <taxon>Orbiliaceae</taxon>
        <taxon>Orbilia</taxon>
    </lineage>
</organism>
<dbReference type="InterPro" id="IPR029063">
    <property type="entry name" value="SAM-dependent_MTases_sf"/>
</dbReference>
<feature type="compositionally biased region" description="Low complexity" evidence="8">
    <location>
        <begin position="71"/>
        <end position="90"/>
    </location>
</feature>
<feature type="region of interest" description="Disordered" evidence="8">
    <location>
        <begin position="342"/>
        <end position="374"/>
    </location>
</feature>
<feature type="region of interest" description="Disordered" evidence="8">
    <location>
        <begin position="71"/>
        <end position="106"/>
    </location>
</feature>
<dbReference type="AlphaFoldDB" id="A0AAV9UIQ0"/>
<dbReference type="GO" id="GO:0051536">
    <property type="term" value="F:iron-sulfur cluster binding"/>
    <property type="evidence" value="ECO:0007669"/>
    <property type="project" value="UniProtKB-KW"/>
</dbReference>
<name>A0AAV9UIQ0_9PEZI</name>
<evidence type="ECO:0000256" key="2">
    <source>
        <dbReference type="ARBA" id="ARBA00022723"/>
    </source>
</evidence>
<feature type="region of interest" description="Disordered" evidence="8">
    <location>
        <begin position="566"/>
        <end position="599"/>
    </location>
</feature>
<keyword evidence="9" id="KW-0689">Ribosomal protein</keyword>
<evidence type="ECO:0000256" key="1">
    <source>
        <dbReference type="ARBA" id="ARBA00004173"/>
    </source>
</evidence>
<proteinExistence type="predicted"/>
<protein>
    <submittedName>
        <fullName evidence="9">37S ribosomal protein S22</fullName>
    </submittedName>
</protein>
<dbReference type="CDD" id="cd02440">
    <property type="entry name" value="AdoMet_MTases"/>
    <property type="match status" value="1"/>
</dbReference>
<comment type="subcellular location">
    <subcellularLocation>
        <location evidence="1">Mitochondrion</location>
    </subcellularLocation>
</comment>
<dbReference type="GO" id="GO:0003735">
    <property type="term" value="F:structural constituent of ribosome"/>
    <property type="evidence" value="ECO:0007669"/>
    <property type="project" value="TreeGrafter"/>
</dbReference>
<keyword evidence="3" id="KW-0809">Transit peptide</keyword>
<sequence length="997" mass="109750">MSTARRLTPRSICLFCRLSSRLSKRSSPPLFQHQQQQAGFARSLRINSSTHTSTTTCTPAAAAAGYRYFSSASSKPQSSSSTTTTTTTTNDPPPPPSPSSEAIISPSSSLPHIKSIRIKWQDTLPENLLSASDQRLWNTLYGEPKRWWTADEAKEIEGMMDDGMLFEEAVLVVDGVNSVVGGGGEGEEGGYTVEDGVVSYYGPVDAEGRPLKRGEELEEVVLEEGEGEGGVKAAADAAAAAAAPPEEQPTIRSFKDPTEQAELQALLDAHAAAVEITKAIDSSISTTGATEEEYIRTHPLTLRGRFATHPSTVFIPKSLQNTTATLLKDTKLEHLRERTFLYNPPPVRAPTGTGTIKGPGKGKSGYHPNLSPETHRGDKLDAAVWLGVVMPEVYSVNLGVATEVRRRLGGEWARGVKKVLDVGGGGAGIMAWGDIVKAENMAEEERRLQEDISPSSSAISQLPEGDEIVSSSEAADGTWDWGHGVEGVKAASLDEDYQFEATVVTASPHVRGLASKILTNTTFLPRVPYFSPAHGNVRWDDSGLYGPPSSNKDRTASKAAVEQEAAELEEEEDIGEITWQSDPSESEPSLSDDKKQPPLNPKRSYDLIFASYTLEHIKKENLFQHHIDNLWQLLTPGGVLCLIELGNIDGFNNVASARQRLLRKWIKSPLSEKKPDPSDNNPEVDDISAPIEEDILGLGKPQKPLTTKETAHSSLVDKLEDGMIIAPCTNHNECPMHSNQRTIFKSNDVCKFPQKYQRTVISQRVISGYTDHTNAFFSYLSVRRGVKKDESLAVQQPIAKRRREAIDDRKPKLLPMPVDTVHKEYNEHEKRGYMHLQPRLILPPIKGDHHVTFDVCTAHGDLERWIVPNSFSKKAYTDARKARWGDLWVWGAKTKVVRESKKAVIEREREGRKDREEKEGGVSLGKGVGVGKSKKRDGRKGWDVRKNEGGYKGKQAGKRKEVNRVPFKKLVKSVEGYTREKGRRGGTVKQEAEGFAV</sequence>
<evidence type="ECO:0000256" key="5">
    <source>
        <dbReference type="ARBA" id="ARBA00023014"/>
    </source>
</evidence>
<dbReference type="PANTHER" id="PTHR13184:SF5">
    <property type="entry name" value="METHYLTRANSFERASE-LIKE PROTEIN 17, MITOCHONDRIAL"/>
    <property type="match status" value="1"/>
</dbReference>
<comment type="function">
    <text evidence="7">Mitochondrial ribosome (mitoribosome) assembly factor. Binds at the interface of the head and body domains of the mitochondrial small ribosomal subunit (mt-SSU), occluding the mRNA channel and preventing compaction of the head domain towards the body. Probable inactive methyltransferase: retains the characteristic folding and ability to bind S-adenosyl-L-methionine, but it probably lost its methyltransferase activity.</text>
</comment>
<dbReference type="EMBL" id="JAVHNS010000010">
    <property type="protein sequence ID" value="KAK6342002.1"/>
    <property type="molecule type" value="Genomic_DNA"/>
</dbReference>
<evidence type="ECO:0000256" key="6">
    <source>
        <dbReference type="ARBA" id="ARBA00023128"/>
    </source>
</evidence>
<dbReference type="PANTHER" id="PTHR13184">
    <property type="entry name" value="37S RIBOSOMAL PROTEIN S22"/>
    <property type="match status" value="1"/>
</dbReference>
<feature type="compositionally biased region" description="Basic and acidic residues" evidence="8">
    <location>
        <begin position="939"/>
        <end position="951"/>
    </location>
</feature>
<keyword evidence="5" id="KW-0411">Iron-sulfur</keyword>
<evidence type="ECO:0000313" key="9">
    <source>
        <dbReference type="EMBL" id="KAK6342002.1"/>
    </source>
</evidence>
<dbReference type="Proteomes" id="UP001373714">
    <property type="component" value="Unassembled WGS sequence"/>
</dbReference>
<dbReference type="GO" id="GO:0005763">
    <property type="term" value="C:mitochondrial small ribosomal subunit"/>
    <property type="evidence" value="ECO:0007669"/>
    <property type="project" value="TreeGrafter"/>
</dbReference>
<evidence type="ECO:0000256" key="4">
    <source>
        <dbReference type="ARBA" id="ARBA00023004"/>
    </source>
</evidence>
<dbReference type="InterPro" id="IPR015324">
    <property type="entry name" value="Ribosomal_Rsm22-like"/>
</dbReference>
<keyword evidence="6" id="KW-0496">Mitochondrion</keyword>
<dbReference type="GO" id="GO:0008168">
    <property type="term" value="F:methyltransferase activity"/>
    <property type="evidence" value="ECO:0007669"/>
    <property type="project" value="InterPro"/>
</dbReference>
<dbReference type="Pfam" id="PF09243">
    <property type="entry name" value="Rsm22"/>
    <property type="match status" value="1"/>
</dbReference>
<dbReference type="GO" id="GO:0006412">
    <property type="term" value="P:translation"/>
    <property type="evidence" value="ECO:0007669"/>
    <property type="project" value="InterPro"/>
</dbReference>